<dbReference type="KEGG" id="dtl:H8F01_02495"/>
<name>A0A7G8Q5J5_9GAMM</name>
<feature type="chain" id="PRO_5028899203" evidence="2">
    <location>
        <begin position="25"/>
        <end position="335"/>
    </location>
</feature>
<evidence type="ECO:0000256" key="2">
    <source>
        <dbReference type="SAM" id="SignalP"/>
    </source>
</evidence>
<sequence length="335" mass="37390">MSSTLSRWIVASLGVLPVAGFAQAVAMQDMPGMAMSPPQDSHAPAHQHHVAAPEKTDAQPAAMDHTGHDMTGMQAMQGHDMSGHDMQGMDAKALPPNDHMPPPPPQSVPHDMTPAQMNAMMQMDDNASLGMFTLDRLERSRSTSGDYATRWEAEGWYGNAINRLWLKTEGERDDSGTQDGRVEALWSHAFASFWDWQLGARHDFGQGPDRQWLAAGVEGLAPYWFETQATFYVGEEGRTALRLETSYDMRFTQRLILTPQVELNFYGKDDPRRGIASGLSNVEAGLRLRYEISRKFAPYVGVNWTRRFGSFDNEPGVPDVHARETTWVAGVRIWL</sequence>
<dbReference type="AlphaFoldDB" id="A0A7G8Q5J5"/>
<evidence type="ECO:0000313" key="4">
    <source>
        <dbReference type="Proteomes" id="UP000515873"/>
    </source>
</evidence>
<dbReference type="EMBL" id="CP060412">
    <property type="protein sequence ID" value="QNK02053.1"/>
    <property type="molecule type" value="Genomic_DNA"/>
</dbReference>
<dbReference type="InterPro" id="IPR007939">
    <property type="entry name" value="Cu-R_B_prcur"/>
</dbReference>
<dbReference type="Proteomes" id="UP000515873">
    <property type="component" value="Chromosome"/>
</dbReference>
<dbReference type="RefSeq" id="WP_187057511.1">
    <property type="nucleotide sequence ID" value="NZ_CP060412.1"/>
</dbReference>
<dbReference type="GO" id="GO:0009279">
    <property type="term" value="C:cell outer membrane"/>
    <property type="evidence" value="ECO:0007669"/>
    <property type="project" value="InterPro"/>
</dbReference>
<dbReference type="InterPro" id="IPR036709">
    <property type="entry name" value="Autotransporte_beta_dom_sf"/>
</dbReference>
<dbReference type="SUPFAM" id="SSF103515">
    <property type="entry name" value="Autotransporter"/>
    <property type="match status" value="1"/>
</dbReference>
<dbReference type="GO" id="GO:0005507">
    <property type="term" value="F:copper ion binding"/>
    <property type="evidence" value="ECO:0007669"/>
    <property type="project" value="InterPro"/>
</dbReference>
<reference evidence="3 4" key="1">
    <citation type="submission" date="2020-08" db="EMBL/GenBank/DDBJ databases">
        <title>Dyella sp. G9 isolated from forest soil.</title>
        <authorList>
            <person name="Fu J."/>
            <person name="Qiu L."/>
        </authorList>
    </citation>
    <scope>NUCLEOTIDE SEQUENCE [LARGE SCALE GENOMIC DNA]</scope>
    <source>
        <strain evidence="3 4">G9</strain>
    </source>
</reference>
<feature type="region of interest" description="Disordered" evidence="1">
    <location>
        <begin position="34"/>
        <end position="62"/>
    </location>
</feature>
<accession>A0A7G8Q5J5</accession>
<evidence type="ECO:0000313" key="3">
    <source>
        <dbReference type="EMBL" id="QNK02053.1"/>
    </source>
</evidence>
<dbReference type="Pfam" id="PF05275">
    <property type="entry name" value="CopB"/>
    <property type="match status" value="1"/>
</dbReference>
<organism evidence="3 4">
    <name type="scientific">Dyella telluris</name>
    <dbReference type="NCBI Taxonomy" id="2763498"/>
    <lineage>
        <taxon>Bacteria</taxon>
        <taxon>Pseudomonadati</taxon>
        <taxon>Pseudomonadota</taxon>
        <taxon>Gammaproteobacteria</taxon>
        <taxon>Lysobacterales</taxon>
        <taxon>Rhodanobacteraceae</taxon>
        <taxon>Dyella</taxon>
    </lineage>
</organism>
<feature type="signal peptide" evidence="2">
    <location>
        <begin position="1"/>
        <end position="24"/>
    </location>
</feature>
<dbReference type="GO" id="GO:0006878">
    <property type="term" value="P:intracellular copper ion homeostasis"/>
    <property type="evidence" value="ECO:0007669"/>
    <property type="project" value="InterPro"/>
</dbReference>
<keyword evidence="4" id="KW-1185">Reference proteome</keyword>
<keyword evidence="2" id="KW-0732">Signal</keyword>
<evidence type="ECO:0000256" key="1">
    <source>
        <dbReference type="SAM" id="MobiDB-lite"/>
    </source>
</evidence>
<proteinExistence type="predicted"/>
<gene>
    <name evidence="3" type="ORF">H8F01_02495</name>
</gene>
<protein>
    <submittedName>
        <fullName evidence="3">Copper resistance protein B</fullName>
    </submittedName>
</protein>